<dbReference type="Proteomes" id="UP000324974">
    <property type="component" value="Chromosome"/>
</dbReference>
<comment type="similarity">
    <text evidence="1 5">Belongs to the GTP cyclohydrolase I type 2/NIF3 family.</text>
</comment>
<dbReference type="PANTHER" id="PTHR13799">
    <property type="entry name" value="NGG1 INTERACTING FACTOR 3"/>
    <property type="match status" value="1"/>
</dbReference>
<feature type="binding site" evidence="6">
    <location>
        <position position="331"/>
    </location>
    <ligand>
        <name>a divalent metal cation</name>
        <dbReference type="ChEBI" id="CHEBI:60240"/>
        <label>1</label>
    </ligand>
</feature>
<evidence type="ECO:0000256" key="4">
    <source>
        <dbReference type="ARBA" id="ARBA00022723"/>
    </source>
</evidence>
<dbReference type="RefSeq" id="WP_149114049.1">
    <property type="nucleotide sequence ID" value="NZ_CP042425.1"/>
</dbReference>
<comment type="subunit">
    <text evidence="2">Homohexamer.</text>
</comment>
<dbReference type="NCBIfam" id="TIGR00486">
    <property type="entry name" value="YbgI_SA1388"/>
    <property type="match status" value="1"/>
</dbReference>
<keyword evidence="4 5" id="KW-0479">Metal-binding</keyword>
<dbReference type="PANTHER" id="PTHR13799:SF14">
    <property type="entry name" value="GTP CYCLOHYDROLASE 1 TYPE 2 HOMOLOG"/>
    <property type="match status" value="1"/>
</dbReference>
<evidence type="ECO:0000256" key="3">
    <source>
        <dbReference type="ARBA" id="ARBA00022112"/>
    </source>
</evidence>
<feature type="binding site" evidence="6">
    <location>
        <position position="104"/>
    </location>
    <ligand>
        <name>a divalent metal cation</name>
        <dbReference type="ChEBI" id="CHEBI:60240"/>
        <label>1</label>
    </ligand>
</feature>
<evidence type="ECO:0000256" key="1">
    <source>
        <dbReference type="ARBA" id="ARBA00006964"/>
    </source>
</evidence>
<dbReference type="InterPro" id="IPR036069">
    <property type="entry name" value="DUF34/NIF3_sf"/>
</dbReference>
<reference evidence="8" key="1">
    <citation type="submission" date="2019-08" db="EMBL/GenBank/DDBJ databases">
        <title>Limnoglobus roseus gen. nov., sp. nov., a novel freshwater planctomycete with a giant genome from the family Gemmataceae.</title>
        <authorList>
            <person name="Kulichevskaya I.S."/>
            <person name="Naumoff D.G."/>
            <person name="Miroshnikov K."/>
            <person name="Ivanova A."/>
            <person name="Philippov D.A."/>
            <person name="Hakobyan A."/>
            <person name="Rijpstra I.C."/>
            <person name="Sinninghe Damste J.S."/>
            <person name="Liesack W."/>
            <person name="Dedysh S.N."/>
        </authorList>
    </citation>
    <scope>NUCLEOTIDE SEQUENCE [LARGE SCALE GENOMIC DNA]</scope>
    <source>
        <strain evidence="8">PX52</strain>
    </source>
</reference>
<dbReference type="Gene3D" id="3.40.1390.30">
    <property type="entry name" value="NIF3 (NGG1p interacting factor 3)-like"/>
    <property type="match status" value="2"/>
</dbReference>
<dbReference type="Pfam" id="PF01784">
    <property type="entry name" value="DUF34_NIF3"/>
    <property type="match status" value="1"/>
</dbReference>
<dbReference type="AlphaFoldDB" id="A0A5C1AR59"/>
<evidence type="ECO:0000256" key="5">
    <source>
        <dbReference type="PIRNR" id="PIRNR037489"/>
    </source>
</evidence>
<feature type="binding site" evidence="6">
    <location>
        <position position="65"/>
    </location>
    <ligand>
        <name>a divalent metal cation</name>
        <dbReference type="ChEBI" id="CHEBI:60240"/>
        <label>1</label>
    </ligand>
</feature>
<dbReference type="InterPro" id="IPR015867">
    <property type="entry name" value="N-reg_PII/ATP_PRibTrfase_C"/>
</dbReference>
<dbReference type="EMBL" id="CP042425">
    <property type="protein sequence ID" value="QEL19684.1"/>
    <property type="molecule type" value="Genomic_DNA"/>
</dbReference>
<feature type="binding site" evidence="6">
    <location>
        <position position="335"/>
    </location>
    <ligand>
        <name>a divalent metal cation</name>
        <dbReference type="ChEBI" id="CHEBI:60240"/>
        <label>1</label>
    </ligand>
</feature>
<dbReference type="InterPro" id="IPR017221">
    <property type="entry name" value="DUF34/NIF3_bac"/>
</dbReference>
<dbReference type="PIRSF" id="PIRSF037489">
    <property type="entry name" value="UCP037489_NIF3_YqfO"/>
    <property type="match status" value="1"/>
</dbReference>
<keyword evidence="8" id="KW-1185">Reference proteome</keyword>
<dbReference type="Gene3D" id="3.30.70.120">
    <property type="match status" value="1"/>
</dbReference>
<proteinExistence type="inferred from homology"/>
<evidence type="ECO:0000313" key="8">
    <source>
        <dbReference type="Proteomes" id="UP000324974"/>
    </source>
</evidence>
<name>A0A5C1AR59_9BACT</name>
<evidence type="ECO:0000256" key="6">
    <source>
        <dbReference type="PIRSR" id="PIRSR602678-1"/>
    </source>
</evidence>
<dbReference type="KEGG" id="lrs:PX52LOC_06763"/>
<dbReference type="OrthoDB" id="9792792at2"/>
<dbReference type="FunFam" id="3.40.1390.30:FF:000001">
    <property type="entry name" value="GTP cyclohydrolase 1 type 2"/>
    <property type="match status" value="1"/>
</dbReference>
<gene>
    <name evidence="7" type="ORF">PX52LOC_06763</name>
</gene>
<evidence type="ECO:0000313" key="7">
    <source>
        <dbReference type="EMBL" id="QEL19684.1"/>
    </source>
</evidence>
<protein>
    <recommendedName>
        <fullName evidence="3 5">GTP cyclohydrolase 1 type 2 homolog</fullName>
    </recommendedName>
</protein>
<organism evidence="7 8">
    <name type="scientific">Limnoglobus roseus</name>
    <dbReference type="NCBI Taxonomy" id="2598579"/>
    <lineage>
        <taxon>Bacteria</taxon>
        <taxon>Pseudomonadati</taxon>
        <taxon>Planctomycetota</taxon>
        <taxon>Planctomycetia</taxon>
        <taxon>Gemmatales</taxon>
        <taxon>Gemmataceae</taxon>
        <taxon>Limnoglobus</taxon>
    </lineage>
</organism>
<dbReference type="SUPFAM" id="SSF102705">
    <property type="entry name" value="NIF3 (NGG1p interacting factor 3)-like"/>
    <property type="match status" value="1"/>
</dbReference>
<accession>A0A5C1AR59</accession>
<dbReference type="InterPro" id="IPR002678">
    <property type="entry name" value="DUF34/NIF3"/>
</dbReference>
<feature type="binding site" evidence="6">
    <location>
        <position position="66"/>
    </location>
    <ligand>
        <name>a divalent metal cation</name>
        <dbReference type="ChEBI" id="CHEBI:60240"/>
        <label>1</label>
    </ligand>
</feature>
<evidence type="ECO:0000256" key="2">
    <source>
        <dbReference type="ARBA" id="ARBA00011643"/>
    </source>
</evidence>
<sequence>MPTVADFSAYLEPFAPLATAADWDNVGLLLGDATGPADRVMTCLTVTPDVVAEAVADGVELIVSHHPILFRGAKKLSSHTSDGRLLLPLMRAGIAVYSPHTAFDNCPGGINDGLCRRLEITKAVPLRPREAAKKSKLVVFVPDADLSKVSDALFAAGAGRIGQYEQCSYRLNGTGTFFGTDATNPTVGEKGRREEVAEWRLEVVVPDAKLDAALAAMRAAHSYEEPAFDVYPLATRGEVPTAGEGRIGDLAPVTLGEFAERVKKQLRAAVVQIGGDPTRIVRRAAVACGAAGEFLSDAVRRKADVFVTGEIRFHDARTAEAAGVGLVVPGHHATERPAVEDLAAQLGRDFPTTTVWASRRERDPLAGTG</sequence>
<dbReference type="GO" id="GO:0046872">
    <property type="term" value="F:metal ion binding"/>
    <property type="evidence" value="ECO:0007669"/>
    <property type="project" value="UniProtKB-UniRule"/>
</dbReference>
<dbReference type="GO" id="GO:0005737">
    <property type="term" value="C:cytoplasm"/>
    <property type="evidence" value="ECO:0007669"/>
    <property type="project" value="TreeGrafter"/>
</dbReference>